<name>E2BTG6_HARSA</name>
<proteinExistence type="predicted"/>
<dbReference type="OrthoDB" id="6624404at2759"/>
<sequence>MIGSPKTQFALTIGISTFYFLVANVSYSWNVESLNIPDNVVIWKYAVWKNRAFLAIPRAINEEKDRYVPTLVEVPWPKINSLMSDANIATVPFSKKGSSKRRYTALTSVTGLDVDPRGRLWILDAPDKNGYWPQIVIHDLKRNDRLDIQNVTVTWLGNKLGSSVGLFCDSKDGLHYFMPLDRASVRWDTKSPISAESHSVLVQSNDIPCITDYIMDAQKSIWGLVNSDCSGVTKPNVTERGRLRSRTVRIPKHSSAS</sequence>
<protein>
    <recommendedName>
        <fullName evidence="3">Bee-milk protein</fullName>
    </recommendedName>
</protein>
<reference evidence="1 2" key="1">
    <citation type="journal article" date="2010" name="Science">
        <title>Genomic comparison of the ants Camponotus floridanus and Harpegnathos saltator.</title>
        <authorList>
            <person name="Bonasio R."/>
            <person name="Zhang G."/>
            <person name="Ye C."/>
            <person name="Mutti N.S."/>
            <person name="Fang X."/>
            <person name="Qin N."/>
            <person name="Donahue G."/>
            <person name="Yang P."/>
            <person name="Li Q."/>
            <person name="Li C."/>
            <person name="Zhang P."/>
            <person name="Huang Z."/>
            <person name="Berger S.L."/>
            <person name="Reinberg D."/>
            <person name="Wang J."/>
            <person name="Liebig J."/>
        </authorList>
    </citation>
    <scope>NUCLEOTIDE SEQUENCE [LARGE SCALE GENOMIC DNA]</scope>
    <source>
        <strain evidence="1 2">R22 G/1</strain>
    </source>
</reference>
<dbReference type="AlphaFoldDB" id="E2BTG6"/>
<evidence type="ECO:0000313" key="2">
    <source>
        <dbReference type="Proteomes" id="UP000008237"/>
    </source>
</evidence>
<organism evidence="2">
    <name type="scientific">Harpegnathos saltator</name>
    <name type="common">Jerdon's jumping ant</name>
    <dbReference type="NCBI Taxonomy" id="610380"/>
    <lineage>
        <taxon>Eukaryota</taxon>
        <taxon>Metazoa</taxon>
        <taxon>Ecdysozoa</taxon>
        <taxon>Arthropoda</taxon>
        <taxon>Hexapoda</taxon>
        <taxon>Insecta</taxon>
        <taxon>Pterygota</taxon>
        <taxon>Neoptera</taxon>
        <taxon>Endopterygota</taxon>
        <taxon>Hymenoptera</taxon>
        <taxon>Apocrita</taxon>
        <taxon>Aculeata</taxon>
        <taxon>Formicoidea</taxon>
        <taxon>Formicidae</taxon>
        <taxon>Ponerinae</taxon>
        <taxon>Ponerini</taxon>
        <taxon>Harpegnathos</taxon>
    </lineage>
</organism>
<dbReference type="InterPro" id="IPR011042">
    <property type="entry name" value="6-blade_b-propeller_TolB-like"/>
</dbReference>
<accession>E2BTG6</accession>
<dbReference type="EMBL" id="GL450410">
    <property type="protein sequence ID" value="EFN80994.1"/>
    <property type="molecule type" value="Genomic_DNA"/>
</dbReference>
<evidence type="ECO:0000313" key="1">
    <source>
        <dbReference type="EMBL" id="EFN80994.1"/>
    </source>
</evidence>
<evidence type="ECO:0008006" key="3">
    <source>
        <dbReference type="Google" id="ProtNLM"/>
    </source>
</evidence>
<keyword evidence="2" id="KW-1185">Reference proteome</keyword>
<dbReference type="InParanoid" id="E2BTG6"/>
<gene>
    <name evidence="1" type="ORF">EAI_12837</name>
</gene>
<dbReference type="Proteomes" id="UP000008237">
    <property type="component" value="Unassembled WGS sequence"/>
</dbReference>
<dbReference type="Gene3D" id="2.120.10.30">
    <property type="entry name" value="TolB, C-terminal domain"/>
    <property type="match status" value="2"/>
</dbReference>